<dbReference type="InterPro" id="IPR050832">
    <property type="entry name" value="Bact_Acetyltransf"/>
</dbReference>
<dbReference type="Pfam" id="PF00583">
    <property type="entry name" value="Acetyltransf_1"/>
    <property type="match status" value="1"/>
</dbReference>
<protein>
    <submittedName>
        <fullName evidence="4">N-acetyltransferase</fullName>
    </submittedName>
</protein>
<gene>
    <name evidence="4" type="ORF">GCM10010969_18190</name>
</gene>
<name>A0ABQ2L0I4_9BACL</name>
<dbReference type="CDD" id="cd04301">
    <property type="entry name" value="NAT_SF"/>
    <property type="match status" value="1"/>
</dbReference>
<evidence type="ECO:0000259" key="3">
    <source>
        <dbReference type="PROSITE" id="PS51186"/>
    </source>
</evidence>
<keyword evidence="5" id="KW-1185">Reference proteome</keyword>
<reference evidence="5" key="1">
    <citation type="journal article" date="2019" name="Int. J. Syst. Evol. Microbiol.">
        <title>The Global Catalogue of Microorganisms (GCM) 10K type strain sequencing project: providing services to taxonomists for standard genome sequencing and annotation.</title>
        <authorList>
            <consortium name="The Broad Institute Genomics Platform"/>
            <consortium name="The Broad Institute Genome Sequencing Center for Infectious Disease"/>
            <person name="Wu L."/>
            <person name="Ma J."/>
        </authorList>
    </citation>
    <scope>NUCLEOTIDE SEQUENCE [LARGE SCALE GENOMIC DNA]</scope>
    <source>
        <strain evidence="5">CGMCC 1.6964</strain>
    </source>
</reference>
<dbReference type="PANTHER" id="PTHR43877">
    <property type="entry name" value="AMINOALKYLPHOSPHONATE N-ACETYLTRANSFERASE-RELATED-RELATED"/>
    <property type="match status" value="1"/>
</dbReference>
<proteinExistence type="predicted"/>
<dbReference type="RefSeq" id="WP_018976020.1">
    <property type="nucleotide sequence ID" value="NZ_BMLN01000004.1"/>
</dbReference>
<accession>A0ABQ2L0I4</accession>
<dbReference type="PROSITE" id="PS51186">
    <property type="entry name" value="GNAT"/>
    <property type="match status" value="1"/>
</dbReference>
<feature type="domain" description="N-acetyltransferase" evidence="3">
    <location>
        <begin position="9"/>
        <end position="195"/>
    </location>
</feature>
<dbReference type="InterPro" id="IPR000182">
    <property type="entry name" value="GNAT_dom"/>
</dbReference>
<evidence type="ECO:0000313" key="4">
    <source>
        <dbReference type="EMBL" id="GGN98750.1"/>
    </source>
</evidence>
<dbReference type="InterPro" id="IPR016181">
    <property type="entry name" value="Acyl_CoA_acyltransferase"/>
</dbReference>
<dbReference type="EMBL" id="BMLN01000004">
    <property type="protein sequence ID" value="GGN98750.1"/>
    <property type="molecule type" value="Genomic_DNA"/>
</dbReference>
<dbReference type="Proteomes" id="UP000606653">
    <property type="component" value="Unassembled WGS sequence"/>
</dbReference>
<comment type="caution">
    <text evidence="4">The sequence shown here is derived from an EMBL/GenBank/DDBJ whole genome shotgun (WGS) entry which is preliminary data.</text>
</comment>
<organism evidence="4 5">
    <name type="scientific">Saccharibacillus kuerlensis</name>
    <dbReference type="NCBI Taxonomy" id="459527"/>
    <lineage>
        <taxon>Bacteria</taxon>
        <taxon>Bacillati</taxon>
        <taxon>Bacillota</taxon>
        <taxon>Bacilli</taxon>
        <taxon>Bacillales</taxon>
        <taxon>Paenibacillaceae</taxon>
        <taxon>Saccharibacillus</taxon>
    </lineage>
</organism>
<evidence type="ECO:0000313" key="5">
    <source>
        <dbReference type="Proteomes" id="UP000606653"/>
    </source>
</evidence>
<keyword evidence="1" id="KW-0808">Transferase</keyword>
<dbReference type="SUPFAM" id="SSF55729">
    <property type="entry name" value="Acyl-CoA N-acyltransferases (Nat)"/>
    <property type="match status" value="1"/>
</dbReference>
<sequence>MNMKSDQELRIRPAMPEDSQAVSLLMYDAIGDIAHTIAGTTDMPDTMDVLEQLFQQPGCRLSYTNGLVCEAENGDIAGFMLSYSGDEAQSLDELLIRRLQDLGLQTSGLVPEARPGEYYLDSLAVSGAYRGAGIGTRLIEAFEQRAAELGWTRALLLVDRTNLRARALYERLGYREDGFVELSGHPYDRMTKRVGTNTGSPM</sequence>
<keyword evidence="2" id="KW-0012">Acyltransferase</keyword>
<dbReference type="Gene3D" id="3.40.630.30">
    <property type="match status" value="1"/>
</dbReference>
<evidence type="ECO:0000256" key="1">
    <source>
        <dbReference type="ARBA" id="ARBA00022679"/>
    </source>
</evidence>
<evidence type="ECO:0000256" key="2">
    <source>
        <dbReference type="ARBA" id="ARBA00023315"/>
    </source>
</evidence>